<dbReference type="AlphaFoldDB" id="A0A5N6Q9V4"/>
<keyword evidence="3" id="KW-0862">Zinc</keyword>
<keyword evidence="1" id="KW-0479">Metal-binding</keyword>
<gene>
    <name evidence="6" type="ORF">FH972_000727</name>
</gene>
<dbReference type="InterPro" id="IPR013083">
    <property type="entry name" value="Znf_RING/FYVE/PHD"/>
</dbReference>
<keyword evidence="7" id="KW-1185">Reference proteome</keyword>
<dbReference type="Pfam" id="PF13920">
    <property type="entry name" value="zf-C3HC4_3"/>
    <property type="match status" value="1"/>
</dbReference>
<dbReference type="PROSITE" id="PS50089">
    <property type="entry name" value="ZF_RING_2"/>
    <property type="match status" value="1"/>
</dbReference>
<dbReference type="EMBL" id="CM017321">
    <property type="protein sequence ID" value="KAE7995976.1"/>
    <property type="molecule type" value="Genomic_DNA"/>
</dbReference>
<dbReference type="CDD" id="cd16649">
    <property type="entry name" value="mRING-HC-C3HC5_CGRF1-like"/>
    <property type="match status" value="1"/>
</dbReference>
<evidence type="ECO:0000313" key="6">
    <source>
        <dbReference type="EMBL" id="KAE7995976.1"/>
    </source>
</evidence>
<feature type="domain" description="RING-type" evidence="5">
    <location>
        <begin position="256"/>
        <end position="291"/>
    </location>
</feature>
<proteinExistence type="predicted"/>
<dbReference type="PANTHER" id="PTHR42647">
    <property type="entry name" value="SBP (S-RIBONUCLEASE BINDING PROTEIN) FAMILY PROTEIN"/>
    <property type="match status" value="1"/>
</dbReference>
<keyword evidence="2 4" id="KW-0863">Zinc-finger</keyword>
<dbReference type="GO" id="GO:0008270">
    <property type="term" value="F:zinc ion binding"/>
    <property type="evidence" value="ECO:0007669"/>
    <property type="project" value="UniProtKB-KW"/>
</dbReference>
<organism evidence="6 7">
    <name type="scientific">Carpinus fangiana</name>
    <dbReference type="NCBI Taxonomy" id="176857"/>
    <lineage>
        <taxon>Eukaryota</taxon>
        <taxon>Viridiplantae</taxon>
        <taxon>Streptophyta</taxon>
        <taxon>Embryophyta</taxon>
        <taxon>Tracheophyta</taxon>
        <taxon>Spermatophyta</taxon>
        <taxon>Magnoliopsida</taxon>
        <taxon>eudicotyledons</taxon>
        <taxon>Gunneridae</taxon>
        <taxon>Pentapetalae</taxon>
        <taxon>rosids</taxon>
        <taxon>fabids</taxon>
        <taxon>Fagales</taxon>
        <taxon>Betulaceae</taxon>
        <taxon>Carpinus</taxon>
    </lineage>
</organism>
<dbReference type="FunFam" id="1.10.1170.10:FF:000002">
    <property type="entry name" value="Baculoviral IAP repeat containing 7"/>
    <property type="match status" value="1"/>
</dbReference>
<accession>A0A5N6Q9V4</accession>
<dbReference type="PANTHER" id="PTHR42647:SF55">
    <property type="entry name" value="BOI-RELATED E3 UBIQUITIN-PROTEIN LIGASE 1"/>
    <property type="match status" value="1"/>
</dbReference>
<protein>
    <recommendedName>
        <fullName evidence="5">RING-type domain-containing protein</fullName>
    </recommendedName>
</protein>
<dbReference type="GO" id="GO:0004842">
    <property type="term" value="F:ubiquitin-protein transferase activity"/>
    <property type="evidence" value="ECO:0007669"/>
    <property type="project" value="TreeGrafter"/>
</dbReference>
<name>A0A5N6Q9V4_9ROSI</name>
<dbReference type="InterPro" id="IPR001841">
    <property type="entry name" value="Znf_RING"/>
</dbReference>
<evidence type="ECO:0000259" key="5">
    <source>
        <dbReference type="PROSITE" id="PS50089"/>
    </source>
</evidence>
<evidence type="ECO:0000256" key="2">
    <source>
        <dbReference type="ARBA" id="ARBA00022771"/>
    </source>
</evidence>
<dbReference type="GO" id="GO:0043067">
    <property type="term" value="P:regulation of programmed cell death"/>
    <property type="evidence" value="ECO:0007669"/>
    <property type="project" value="TreeGrafter"/>
</dbReference>
<sequence length="303" mass="33923">MAVEARHMCLFPSQFITNRDFIKHNQGNADMAGAQMYSGVPLAGTMPETLLPFYQSVDCNLGSEKPVMNKADSGLSNIYDQRKRPRDSMINQFDDFIVPQKRNKISVLPSFLCQDIIFQAQQQQSEIDCFLAQHAEKVRLKLEEQRRILVSAFQEIFTKKLKEKDEEIQRMGKLNWALQERVRSLYLENQIWRDLAQNNEATANTLRSNLEHVLAHTGDDSDAESSCGSNDLLGRCTPAAEDAVLGGGGGGVQRMCRNCGARESRVLLLPCRHLCLCTACASGLRDCPVCHSLINASVHVNFS</sequence>
<evidence type="ECO:0000256" key="4">
    <source>
        <dbReference type="PROSITE-ProRule" id="PRU00175"/>
    </source>
</evidence>
<reference evidence="6 7" key="1">
    <citation type="submission" date="2019-06" db="EMBL/GenBank/DDBJ databases">
        <title>A chromosomal-level reference genome of Carpinus fangiana (Coryloideae, Betulaceae).</title>
        <authorList>
            <person name="Yang X."/>
            <person name="Wang Z."/>
            <person name="Zhang L."/>
            <person name="Hao G."/>
            <person name="Liu J."/>
            <person name="Yang Y."/>
        </authorList>
    </citation>
    <scope>NUCLEOTIDE SEQUENCE [LARGE SCALE GENOMIC DNA]</scope>
    <source>
        <strain evidence="6">Cfa_2016G</strain>
        <tissue evidence="6">Leaf</tissue>
    </source>
</reference>
<evidence type="ECO:0000256" key="1">
    <source>
        <dbReference type="ARBA" id="ARBA00022723"/>
    </source>
</evidence>
<dbReference type="Gene3D" id="3.30.40.10">
    <property type="entry name" value="Zinc/RING finger domain, C3HC4 (zinc finger)"/>
    <property type="match status" value="1"/>
</dbReference>
<evidence type="ECO:0000256" key="3">
    <source>
        <dbReference type="ARBA" id="ARBA00022833"/>
    </source>
</evidence>
<dbReference type="Proteomes" id="UP000327013">
    <property type="component" value="Chromosome 1"/>
</dbReference>
<evidence type="ECO:0000313" key="7">
    <source>
        <dbReference type="Proteomes" id="UP000327013"/>
    </source>
</evidence>
<dbReference type="OrthoDB" id="1711136at2759"/>